<dbReference type="PANTHER" id="PTHR30386:SF17">
    <property type="entry name" value="ALKALINE PROTEASE SECRETION PROTEIN APRE"/>
    <property type="match status" value="1"/>
</dbReference>
<dbReference type="Gene3D" id="2.40.50.100">
    <property type="match status" value="1"/>
</dbReference>
<sequence>MKIEFPFGGFGRSSGGDEPGSNGEAVARRHDAFPKELLDDPRKVTRTGLIAGGMFVGLLGLFAVLAPLSEAAMSQGQVVTSGDRIVIQPEASGVVESLMVTEGQRIIAGQPLVRLNSVRSGAAAEQAQAKRDALRALQARLVAERDGLNAIRWPADLLSRSQDRAVASAMASQQAIFDSQRNVITADRRIAAQQERAASARRAAAGEQLRLIQDELTGIRELYQRGYARKSQLRALERAAAQLEGDTAVTSGEVEKSALESARFESERMMQTVAQLGEVEEQLAQVDPALRVVQYDANRDMLRSPVAGRVSGVERIGRGTVLRGGQTVMEVVPDSRALVVETAVLPADIDSVRVGMPATLRFPTVNPHGRTDFEGKVVALSPAPVTGENGTQSFRARIEVADPALLRREGVNLRPGVPVSVDIRAKDRTLLDYLLSPLTDAFGNMFREQ</sequence>
<keyword evidence="4 9" id="KW-1003">Cell membrane</keyword>
<evidence type="ECO:0000313" key="13">
    <source>
        <dbReference type="Proteomes" id="UP000469430"/>
    </source>
</evidence>
<dbReference type="Gene3D" id="2.40.30.170">
    <property type="match status" value="1"/>
</dbReference>
<dbReference type="EMBL" id="WTYJ01000004">
    <property type="protein sequence ID" value="MXP00744.1"/>
    <property type="molecule type" value="Genomic_DNA"/>
</dbReference>
<dbReference type="InterPro" id="IPR050739">
    <property type="entry name" value="MFP"/>
</dbReference>
<dbReference type="PRINTS" id="PR01490">
    <property type="entry name" value="RTXTOXIND"/>
</dbReference>
<keyword evidence="7" id="KW-1133">Transmembrane helix</keyword>
<gene>
    <name evidence="12" type="ORF">GRI97_17270</name>
</gene>
<dbReference type="GO" id="GO:0005886">
    <property type="term" value="C:plasma membrane"/>
    <property type="evidence" value="ECO:0007669"/>
    <property type="project" value="UniProtKB-SubCell"/>
</dbReference>
<evidence type="ECO:0000256" key="2">
    <source>
        <dbReference type="ARBA" id="ARBA00009477"/>
    </source>
</evidence>
<evidence type="ECO:0000313" key="12">
    <source>
        <dbReference type="EMBL" id="MXP00744.1"/>
    </source>
</evidence>
<evidence type="ECO:0000259" key="10">
    <source>
        <dbReference type="Pfam" id="PF25994"/>
    </source>
</evidence>
<evidence type="ECO:0000256" key="4">
    <source>
        <dbReference type="ARBA" id="ARBA00022475"/>
    </source>
</evidence>
<comment type="subcellular location">
    <subcellularLocation>
        <location evidence="1 9">Cell inner membrane</location>
        <topology evidence="1 9">Single-pass membrane protein</topology>
    </subcellularLocation>
</comment>
<dbReference type="OrthoDB" id="9810980at2"/>
<reference evidence="12 13" key="1">
    <citation type="submission" date="2019-12" db="EMBL/GenBank/DDBJ databases">
        <title>Genomic-based taxomic classification of the family Erythrobacteraceae.</title>
        <authorList>
            <person name="Xu L."/>
        </authorList>
    </citation>
    <scope>NUCLEOTIDE SEQUENCE [LARGE SCALE GENOMIC DNA]</scope>
    <source>
        <strain evidence="12 13">S36</strain>
    </source>
</reference>
<keyword evidence="3 9" id="KW-0813">Transport</keyword>
<proteinExistence type="inferred from homology"/>
<protein>
    <recommendedName>
        <fullName evidence="9">Membrane fusion protein (MFP) family protein</fullName>
    </recommendedName>
</protein>
<dbReference type="SUPFAM" id="SSF111369">
    <property type="entry name" value="HlyD-like secretion proteins"/>
    <property type="match status" value="1"/>
</dbReference>
<dbReference type="InterPro" id="IPR010129">
    <property type="entry name" value="T1SS_HlyD"/>
</dbReference>
<evidence type="ECO:0000256" key="5">
    <source>
        <dbReference type="ARBA" id="ARBA00022519"/>
    </source>
</evidence>
<evidence type="ECO:0000256" key="1">
    <source>
        <dbReference type="ARBA" id="ARBA00004377"/>
    </source>
</evidence>
<dbReference type="Pfam" id="PF25994">
    <property type="entry name" value="HH_AprE"/>
    <property type="match status" value="1"/>
</dbReference>
<dbReference type="AlphaFoldDB" id="A0A6I4U283"/>
<keyword evidence="13" id="KW-1185">Reference proteome</keyword>
<evidence type="ECO:0000256" key="7">
    <source>
        <dbReference type="ARBA" id="ARBA00022989"/>
    </source>
</evidence>
<keyword evidence="8" id="KW-0472">Membrane</keyword>
<name>A0A6I4U283_9SPHN</name>
<evidence type="ECO:0000256" key="3">
    <source>
        <dbReference type="ARBA" id="ARBA00022448"/>
    </source>
</evidence>
<evidence type="ECO:0000256" key="6">
    <source>
        <dbReference type="ARBA" id="ARBA00022692"/>
    </source>
</evidence>
<keyword evidence="5 9" id="KW-0997">Cell inner membrane</keyword>
<dbReference type="InterPro" id="IPR058781">
    <property type="entry name" value="HH_AprE-like"/>
</dbReference>
<dbReference type="Proteomes" id="UP000469430">
    <property type="component" value="Unassembled WGS sequence"/>
</dbReference>
<dbReference type="PANTHER" id="PTHR30386">
    <property type="entry name" value="MEMBRANE FUSION SUBUNIT OF EMRAB-TOLC MULTIDRUG EFFLUX PUMP"/>
    <property type="match status" value="1"/>
</dbReference>
<dbReference type="InterPro" id="IPR058982">
    <property type="entry name" value="Beta-barrel_AprE"/>
</dbReference>
<comment type="caution">
    <text evidence="12">The sequence shown here is derived from an EMBL/GenBank/DDBJ whole genome shotgun (WGS) entry which is preliminary data.</text>
</comment>
<evidence type="ECO:0000259" key="11">
    <source>
        <dbReference type="Pfam" id="PF26002"/>
    </source>
</evidence>
<organism evidence="12 13">
    <name type="scientific">Croceibacterium xixiisoli</name>
    <dbReference type="NCBI Taxonomy" id="1476466"/>
    <lineage>
        <taxon>Bacteria</taxon>
        <taxon>Pseudomonadati</taxon>
        <taxon>Pseudomonadota</taxon>
        <taxon>Alphaproteobacteria</taxon>
        <taxon>Sphingomonadales</taxon>
        <taxon>Erythrobacteraceae</taxon>
        <taxon>Croceibacterium</taxon>
    </lineage>
</organism>
<evidence type="ECO:0000256" key="8">
    <source>
        <dbReference type="ARBA" id="ARBA00023136"/>
    </source>
</evidence>
<evidence type="ECO:0000256" key="9">
    <source>
        <dbReference type="RuleBase" id="RU365093"/>
    </source>
</evidence>
<comment type="similarity">
    <text evidence="2 9">Belongs to the membrane fusion protein (MFP) (TC 8.A.1) family.</text>
</comment>
<dbReference type="Pfam" id="PF26002">
    <property type="entry name" value="Beta-barrel_AprE"/>
    <property type="match status" value="1"/>
</dbReference>
<feature type="domain" description="AprE-like beta-barrel" evidence="11">
    <location>
        <begin position="338"/>
        <end position="425"/>
    </location>
</feature>
<dbReference type="NCBIfam" id="TIGR01843">
    <property type="entry name" value="type_I_hlyD"/>
    <property type="match status" value="1"/>
</dbReference>
<keyword evidence="6" id="KW-0812">Transmembrane</keyword>
<accession>A0A6I4U283</accession>
<dbReference type="RefSeq" id="WP_161392461.1">
    <property type="nucleotide sequence ID" value="NZ_JBHSCP010000003.1"/>
</dbReference>
<feature type="domain" description="AprE-like long alpha-helical hairpin" evidence="10">
    <location>
        <begin position="121"/>
        <end position="292"/>
    </location>
</feature>
<dbReference type="GO" id="GO:0015031">
    <property type="term" value="P:protein transport"/>
    <property type="evidence" value="ECO:0007669"/>
    <property type="project" value="InterPro"/>
</dbReference>